<keyword evidence="2" id="KW-1185">Reference proteome</keyword>
<evidence type="ECO:0000313" key="2">
    <source>
        <dbReference type="Proteomes" id="UP001500454"/>
    </source>
</evidence>
<reference evidence="2" key="1">
    <citation type="journal article" date="2019" name="Int. J. Syst. Evol. Microbiol.">
        <title>The Global Catalogue of Microorganisms (GCM) 10K type strain sequencing project: providing services to taxonomists for standard genome sequencing and annotation.</title>
        <authorList>
            <consortium name="The Broad Institute Genomics Platform"/>
            <consortium name="The Broad Institute Genome Sequencing Center for Infectious Disease"/>
            <person name="Wu L."/>
            <person name="Ma J."/>
        </authorList>
    </citation>
    <scope>NUCLEOTIDE SEQUENCE [LARGE SCALE GENOMIC DNA]</scope>
    <source>
        <strain evidence="2">JCM 17924</strain>
    </source>
</reference>
<gene>
    <name evidence="1" type="ORF">GCM10023186_42230</name>
</gene>
<dbReference type="Proteomes" id="UP001500454">
    <property type="component" value="Unassembled WGS sequence"/>
</dbReference>
<organism evidence="1 2">
    <name type="scientific">Hymenobacter koreensis</name>
    <dbReference type="NCBI Taxonomy" id="1084523"/>
    <lineage>
        <taxon>Bacteria</taxon>
        <taxon>Pseudomonadati</taxon>
        <taxon>Bacteroidota</taxon>
        <taxon>Cytophagia</taxon>
        <taxon>Cytophagales</taxon>
        <taxon>Hymenobacteraceae</taxon>
        <taxon>Hymenobacter</taxon>
    </lineage>
</organism>
<dbReference type="EMBL" id="BAABHA010000015">
    <property type="protein sequence ID" value="GAA4392126.1"/>
    <property type="molecule type" value="Genomic_DNA"/>
</dbReference>
<dbReference type="Pfam" id="PF26211">
    <property type="entry name" value="Phage_phiTE_072"/>
    <property type="match status" value="1"/>
</dbReference>
<comment type="caution">
    <text evidence="1">The sequence shown here is derived from an EMBL/GenBank/DDBJ whole genome shotgun (WGS) entry which is preliminary data.</text>
</comment>
<protein>
    <recommendedName>
        <fullName evidence="3">DUF4304 domain-containing protein</fullName>
    </recommendedName>
</protein>
<dbReference type="RefSeq" id="WP_345227485.1">
    <property type="nucleotide sequence ID" value="NZ_BAABHA010000015.1"/>
</dbReference>
<accession>A0ABP8JK28</accession>
<evidence type="ECO:0008006" key="3">
    <source>
        <dbReference type="Google" id="ProtNLM"/>
    </source>
</evidence>
<dbReference type="InterPro" id="IPR058701">
    <property type="entry name" value="PhiTE_072-like"/>
</dbReference>
<sequence length="180" mass="20999">MDKQFTITKSTVECYKLRAEGGYWADVTIDANGNTGRIQIASDYGSWQNYWGACGCDFKTFLASISYDYAASKFGVKEWLDVDSTRRFYKELVVSYRRDETLTADKARDIFDEIEELDGTGRDEFERRLASTDHLESFLYKVCGVPEMLYEPDPRFKRFWKEAWPALLAEFKHERQPVEA</sequence>
<proteinExistence type="predicted"/>
<evidence type="ECO:0000313" key="1">
    <source>
        <dbReference type="EMBL" id="GAA4392126.1"/>
    </source>
</evidence>
<name>A0ABP8JK28_9BACT</name>